<gene>
    <name evidence="2" type="ORF">H5410_045509</name>
</gene>
<organism evidence="2 3">
    <name type="scientific">Solanum commersonii</name>
    <name type="common">Commerson's wild potato</name>
    <name type="synonym">Commerson's nightshade</name>
    <dbReference type="NCBI Taxonomy" id="4109"/>
    <lineage>
        <taxon>Eukaryota</taxon>
        <taxon>Viridiplantae</taxon>
        <taxon>Streptophyta</taxon>
        <taxon>Embryophyta</taxon>
        <taxon>Tracheophyta</taxon>
        <taxon>Spermatophyta</taxon>
        <taxon>Magnoliopsida</taxon>
        <taxon>eudicotyledons</taxon>
        <taxon>Gunneridae</taxon>
        <taxon>Pentapetalae</taxon>
        <taxon>asterids</taxon>
        <taxon>lamiids</taxon>
        <taxon>Solanales</taxon>
        <taxon>Solanaceae</taxon>
        <taxon>Solanoideae</taxon>
        <taxon>Solaneae</taxon>
        <taxon>Solanum</taxon>
    </lineage>
</organism>
<dbReference type="AlphaFoldDB" id="A0A9J5X9T0"/>
<evidence type="ECO:0000313" key="3">
    <source>
        <dbReference type="Proteomes" id="UP000824120"/>
    </source>
</evidence>
<evidence type="ECO:0000313" key="2">
    <source>
        <dbReference type="EMBL" id="KAG5585075.1"/>
    </source>
</evidence>
<proteinExistence type="predicted"/>
<name>A0A9J5X9T0_SOLCO</name>
<sequence>MFFRVPKTSLAPQNQNQLRRDENVNQIEISSHSSQRQEFDVNDLKANLAERTPILNYHSNLRDEIRRAYIIKGENINQGGGNSIQAAFYKLDDKSKHEYRVRLNASIDVVRLLLDQGFAFRGHDESESSLNKSNFLEVLSWLAARCDAINPFVLEKSPKNNKMTSHDIQKDIVTTCKIETCKAIIEDINNDYFALLVDESRDVSRKEKMVICLRYADKMGFVMEAFIGLVHIKDTSALSLKKAIVDVLAHHSLILSNVRGQCYDGASNKQGELGGLKTLIRQESRSAHSVHCFAHHFN</sequence>
<dbReference type="EMBL" id="JACXVP010000009">
    <property type="protein sequence ID" value="KAG5585075.1"/>
    <property type="molecule type" value="Genomic_DNA"/>
</dbReference>
<keyword evidence="3" id="KW-1185">Reference proteome</keyword>
<feature type="domain" description="DUF4371" evidence="1">
    <location>
        <begin position="80"/>
        <end position="275"/>
    </location>
</feature>
<comment type="caution">
    <text evidence="2">The sequence shown here is derived from an EMBL/GenBank/DDBJ whole genome shotgun (WGS) entry which is preliminary data.</text>
</comment>
<dbReference type="Pfam" id="PF14291">
    <property type="entry name" value="DUF4371"/>
    <property type="match status" value="1"/>
</dbReference>
<protein>
    <recommendedName>
        <fullName evidence="1">DUF4371 domain-containing protein</fullName>
    </recommendedName>
</protein>
<dbReference type="OrthoDB" id="1092014at2759"/>
<dbReference type="InterPro" id="IPR025398">
    <property type="entry name" value="DUF4371"/>
</dbReference>
<reference evidence="2 3" key="1">
    <citation type="submission" date="2020-09" db="EMBL/GenBank/DDBJ databases">
        <title>De no assembly of potato wild relative species, Solanum commersonii.</title>
        <authorList>
            <person name="Cho K."/>
        </authorList>
    </citation>
    <scope>NUCLEOTIDE SEQUENCE [LARGE SCALE GENOMIC DNA]</scope>
    <source>
        <strain evidence="2">LZ3.2</strain>
        <tissue evidence="2">Leaf</tissue>
    </source>
</reference>
<accession>A0A9J5X9T0</accession>
<dbReference type="PANTHER" id="PTHR45749">
    <property type="match status" value="1"/>
</dbReference>
<dbReference type="Proteomes" id="UP000824120">
    <property type="component" value="Chromosome 9"/>
</dbReference>
<dbReference type="PANTHER" id="PTHR45749:SF34">
    <property type="entry name" value="ZINC FINGER MYM-TYPE PROTEIN 1-LIKE"/>
    <property type="match status" value="1"/>
</dbReference>
<evidence type="ECO:0000259" key="1">
    <source>
        <dbReference type="Pfam" id="PF14291"/>
    </source>
</evidence>